<dbReference type="EMBL" id="KI394358">
    <property type="protein sequence ID" value="ERN03544.1"/>
    <property type="molecule type" value="Genomic_DNA"/>
</dbReference>
<gene>
    <name evidence="1" type="ORF">AMTR_s00003p00271700</name>
</gene>
<name>W1P782_AMBTC</name>
<dbReference type="HOGENOM" id="CLU_1922416_0_0_1"/>
<feature type="non-terminal residue" evidence="1">
    <location>
        <position position="1"/>
    </location>
</feature>
<organism evidence="1 2">
    <name type="scientific">Amborella trichopoda</name>
    <dbReference type="NCBI Taxonomy" id="13333"/>
    <lineage>
        <taxon>Eukaryota</taxon>
        <taxon>Viridiplantae</taxon>
        <taxon>Streptophyta</taxon>
        <taxon>Embryophyta</taxon>
        <taxon>Tracheophyta</taxon>
        <taxon>Spermatophyta</taxon>
        <taxon>Magnoliopsida</taxon>
        <taxon>Amborellales</taxon>
        <taxon>Amborellaceae</taxon>
        <taxon>Amborella</taxon>
    </lineage>
</organism>
<evidence type="ECO:0000313" key="1">
    <source>
        <dbReference type="EMBL" id="ERN03544.1"/>
    </source>
</evidence>
<proteinExistence type="predicted"/>
<evidence type="ECO:0000313" key="2">
    <source>
        <dbReference type="Proteomes" id="UP000017836"/>
    </source>
</evidence>
<dbReference type="Gramene" id="ERN03544">
    <property type="protein sequence ID" value="ERN03544"/>
    <property type="gene ID" value="AMTR_s00003p00271700"/>
</dbReference>
<dbReference type="AlphaFoldDB" id="W1P782"/>
<keyword evidence="2" id="KW-1185">Reference proteome</keyword>
<accession>W1P782</accession>
<dbReference type="Proteomes" id="UP000017836">
    <property type="component" value="Unassembled WGS sequence"/>
</dbReference>
<protein>
    <submittedName>
        <fullName evidence="1">Uncharacterized protein</fullName>
    </submittedName>
</protein>
<reference evidence="2" key="1">
    <citation type="journal article" date="2013" name="Science">
        <title>The Amborella genome and the evolution of flowering plants.</title>
        <authorList>
            <consortium name="Amborella Genome Project"/>
        </authorList>
    </citation>
    <scope>NUCLEOTIDE SEQUENCE [LARGE SCALE GENOMIC DNA]</scope>
</reference>
<sequence>HHGTNYRCGELGWGLGSPPRNLASAMRTPKLNSILLPSHQGVSIPILQGPKSLTKRDLDPYGRGTATPLNKGFWGGVQTHNNYDIVVYWGNSIIPCQAVANNAKSSLGFVGLDKVRPLAFDLNNNIFRSIRC</sequence>